<comment type="function">
    <text evidence="7">Mitochondrial ribosome (mitoribosome) assembly factor. Binds at the interface of the head and body domains of the mitochondrial small ribosomal subunit (mt-SSU), occluding the mRNA channel and preventing compaction of the head domain towards the body. Probable inactive methyltransferase: retains the characteristic folding and ability to bind S-adenosyl-L-methionine, but it probably lost its methyltransferase activity.</text>
</comment>
<keyword evidence="6" id="KW-0496">Mitochondrion</keyword>
<evidence type="ECO:0000256" key="8">
    <source>
        <dbReference type="SAM" id="MobiDB-lite"/>
    </source>
</evidence>
<dbReference type="GO" id="GO:0032259">
    <property type="term" value="P:methylation"/>
    <property type="evidence" value="ECO:0007669"/>
    <property type="project" value="UniProtKB-KW"/>
</dbReference>
<evidence type="ECO:0000313" key="9">
    <source>
        <dbReference type="EMBL" id="CAG6612640.1"/>
    </source>
</evidence>
<dbReference type="PANTHER" id="PTHR13184:SF5">
    <property type="entry name" value="METHYLTRANSFERASE-LIKE PROTEIN 17, MITOCHONDRIAL"/>
    <property type="match status" value="1"/>
</dbReference>
<protein>
    <submittedName>
        <fullName evidence="9">Methyltransferase-like protein 17, mitochondrial</fullName>
    </submittedName>
</protein>
<accession>A0A8D8PSQ8</accession>
<evidence type="ECO:0000256" key="5">
    <source>
        <dbReference type="ARBA" id="ARBA00023014"/>
    </source>
</evidence>
<name>A0A8D8PSQ8_9HEMI</name>
<evidence type="ECO:0000256" key="2">
    <source>
        <dbReference type="ARBA" id="ARBA00022723"/>
    </source>
</evidence>
<dbReference type="EMBL" id="HBUF01025087">
    <property type="protein sequence ID" value="CAG6612640.1"/>
    <property type="molecule type" value="Transcribed_RNA"/>
</dbReference>
<dbReference type="InterPro" id="IPR052571">
    <property type="entry name" value="Mt_RNA_Methyltransferase"/>
</dbReference>
<dbReference type="InterPro" id="IPR015324">
    <property type="entry name" value="Ribosomal_Rsm22-like"/>
</dbReference>
<dbReference type="SUPFAM" id="SSF53335">
    <property type="entry name" value="S-adenosyl-L-methionine-dependent methyltransferases"/>
    <property type="match status" value="1"/>
</dbReference>
<dbReference type="GO" id="GO:0051536">
    <property type="term" value="F:iron-sulfur cluster binding"/>
    <property type="evidence" value="ECO:0007669"/>
    <property type="project" value="UniProtKB-KW"/>
</dbReference>
<evidence type="ECO:0000256" key="3">
    <source>
        <dbReference type="ARBA" id="ARBA00022946"/>
    </source>
</evidence>
<feature type="compositionally biased region" description="Acidic residues" evidence="8">
    <location>
        <begin position="451"/>
        <end position="467"/>
    </location>
</feature>
<evidence type="ECO:0000256" key="6">
    <source>
        <dbReference type="ARBA" id="ARBA00023128"/>
    </source>
</evidence>
<comment type="subcellular location">
    <subcellularLocation>
        <location evidence="1">Mitochondrion</location>
    </subcellularLocation>
</comment>
<keyword evidence="5" id="KW-0411">Iron-sulfur</keyword>
<reference evidence="9" key="1">
    <citation type="submission" date="2021-05" db="EMBL/GenBank/DDBJ databases">
        <authorList>
            <person name="Alioto T."/>
            <person name="Alioto T."/>
            <person name="Gomez Garrido J."/>
        </authorList>
    </citation>
    <scope>NUCLEOTIDE SEQUENCE</scope>
</reference>
<dbReference type="GO" id="GO:0006412">
    <property type="term" value="P:translation"/>
    <property type="evidence" value="ECO:0007669"/>
    <property type="project" value="InterPro"/>
</dbReference>
<feature type="compositionally biased region" description="Polar residues" evidence="8">
    <location>
        <begin position="468"/>
        <end position="481"/>
    </location>
</feature>
<dbReference type="InterPro" id="IPR029063">
    <property type="entry name" value="SAM-dependent_MTases_sf"/>
</dbReference>
<dbReference type="GO" id="GO:0005763">
    <property type="term" value="C:mitochondrial small ribosomal subunit"/>
    <property type="evidence" value="ECO:0007669"/>
    <property type="project" value="TreeGrafter"/>
</dbReference>
<feature type="region of interest" description="Disordered" evidence="8">
    <location>
        <begin position="451"/>
        <end position="481"/>
    </location>
</feature>
<dbReference type="GO" id="GO:0008168">
    <property type="term" value="F:methyltransferase activity"/>
    <property type="evidence" value="ECO:0007669"/>
    <property type="project" value="UniProtKB-KW"/>
</dbReference>
<keyword evidence="9" id="KW-0489">Methyltransferase</keyword>
<dbReference type="AlphaFoldDB" id="A0A8D8PSQ8"/>
<keyword evidence="3" id="KW-0809">Transit peptide</keyword>
<keyword evidence="4" id="KW-0408">Iron</keyword>
<dbReference type="PANTHER" id="PTHR13184">
    <property type="entry name" value="37S RIBOSOMAL PROTEIN S22"/>
    <property type="match status" value="1"/>
</dbReference>
<evidence type="ECO:0000256" key="4">
    <source>
        <dbReference type="ARBA" id="ARBA00023004"/>
    </source>
</evidence>
<keyword evidence="9" id="KW-0808">Transferase</keyword>
<organism evidence="9">
    <name type="scientific">Cacopsylla melanoneura</name>
    <dbReference type="NCBI Taxonomy" id="428564"/>
    <lineage>
        <taxon>Eukaryota</taxon>
        <taxon>Metazoa</taxon>
        <taxon>Ecdysozoa</taxon>
        <taxon>Arthropoda</taxon>
        <taxon>Hexapoda</taxon>
        <taxon>Insecta</taxon>
        <taxon>Pterygota</taxon>
        <taxon>Neoptera</taxon>
        <taxon>Paraneoptera</taxon>
        <taxon>Hemiptera</taxon>
        <taxon>Sternorrhyncha</taxon>
        <taxon>Psylloidea</taxon>
        <taxon>Psyllidae</taxon>
        <taxon>Psyllinae</taxon>
        <taxon>Cacopsylla</taxon>
    </lineage>
</organism>
<dbReference type="EMBL" id="HBUF01373396">
    <property type="protein sequence ID" value="CAG6727215.1"/>
    <property type="molecule type" value="Transcribed_RNA"/>
</dbReference>
<dbReference type="EMBL" id="HBUF01025088">
    <property type="protein sequence ID" value="CAG6612641.1"/>
    <property type="molecule type" value="Transcribed_RNA"/>
</dbReference>
<evidence type="ECO:0000256" key="1">
    <source>
        <dbReference type="ARBA" id="ARBA00004173"/>
    </source>
</evidence>
<dbReference type="GO" id="GO:0046872">
    <property type="term" value="F:metal ion binding"/>
    <property type="evidence" value="ECO:0007669"/>
    <property type="project" value="UniProtKB-KW"/>
</dbReference>
<sequence length="481" mass="55573">MSSILGSFIRRNVSKVVLVPQFEPKILDDIKNNIHKPRHHPGRRSQEVILAPKHVEEAIKIVISKGHTTNLKEDGDVMRKYLKARQLPPEKYEIVQNMHKFKEEFMAKIGLDDVDIEDTYNEEDIVILDRGVRNQVNKLLKQRTYNWEPINFTDYIARVYLWNRFVPEYAVLLKVLEEIQKQDPDFKPHSLFDFGSGVGTAVWATYSYWSTQINEFYCVDTSSQMLDLNSLIIQGGRPNKLPLIKNVTYRQFLPSSANLSAKYSLVISAYSLLELGFQRQRLETIANLWEKTEDFLIIVEHGSKSGYQVVQEARDYILSSNVKRPGSVHVFAPCPHEALCPKQSFAHHCNFDVKYENLTYSRGARDIRTETFCYVILRRGERKVTPPWPRIVRPVLVRTKHSVCKLCTPEGNIEQINFTNKKHGMIEHRCAKGSKWGDLLPITIHKEEVTVDDDGDNIVSDENENTDELSQQNSSVNNTQR</sequence>
<dbReference type="Pfam" id="PF09243">
    <property type="entry name" value="Rsm22"/>
    <property type="match status" value="1"/>
</dbReference>
<keyword evidence="2" id="KW-0479">Metal-binding</keyword>
<proteinExistence type="predicted"/>
<evidence type="ECO:0000256" key="7">
    <source>
        <dbReference type="ARBA" id="ARBA00045681"/>
    </source>
</evidence>
<dbReference type="GO" id="GO:0003735">
    <property type="term" value="F:structural constituent of ribosome"/>
    <property type="evidence" value="ECO:0007669"/>
    <property type="project" value="TreeGrafter"/>
</dbReference>